<name>A0A814ZYM1_9BILA</name>
<feature type="signal peptide" evidence="3">
    <location>
        <begin position="1"/>
        <end position="17"/>
    </location>
</feature>
<feature type="chain" id="PRO_5035604206" description="SRCR domain-containing protein" evidence="3">
    <location>
        <begin position="18"/>
        <end position="216"/>
    </location>
</feature>
<dbReference type="InterPro" id="IPR036772">
    <property type="entry name" value="SRCR-like_dom_sf"/>
</dbReference>
<evidence type="ECO:0000313" key="5">
    <source>
        <dbReference type="EMBL" id="CAF1250189.1"/>
    </source>
</evidence>
<dbReference type="GO" id="GO:0016020">
    <property type="term" value="C:membrane"/>
    <property type="evidence" value="ECO:0007669"/>
    <property type="project" value="InterPro"/>
</dbReference>
<comment type="caution">
    <text evidence="2">Lacks conserved residue(s) required for the propagation of feature annotation.</text>
</comment>
<dbReference type="EMBL" id="CAJNOH010001784">
    <property type="protein sequence ID" value="CAF1250189.1"/>
    <property type="molecule type" value="Genomic_DNA"/>
</dbReference>
<dbReference type="SUPFAM" id="SSF56487">
    <property type="entry name" value="SRCR-like"/>
    <property type="match status" value="1"/>
</dbReference>
<dbReference type="PROSITE" id="PS50287">
    <property type="entry name" value="SRCR_2"/>
    <property type="match status" value="1"/>
</dbReference>
<dbReference type="Pfam" id="PF00530">
    <property type="entry name" value="SRCR"/>
    <property type="match status" value="1"/>
</dbReference>
<dbReference type="EMBL" id="CAJNOL010002822">
    <property type="protein sequence ID" value="CAF1531482.1"/>
    <property type="molecule type" value="Genomic_DNA"/>
</dbReference>
<accession>A0A814ZYM1</accession>
<dbReference type="AlphaFoldDB" id="A0A814ZYM1"/>
<gene>
    <name evidence="6" type="ORF">JXQ802_LOCUS42272</name>
    <name evidence="5" type="ORF">PYM288_LOCUS27342</name>
</gene>
<evidence type="ECO:0000256" key="2">
    <source>
        <dbReference type="PROSITE-ProRule" id="PRU00196"/>
    </source>
</evidence>
<evidence type="ECO:0000256" key="1">
    <source>
        <dbReference type="ARBA" id="ARBA00023157"/>
    </source>
</evidence>
<keyword evidence="1 2" id="KW-1015">Disulfide bond</keyword>
<keyword evidence="8" id="KW-1185">Reference proteome</keyword>
<dbReference type="Proteomes" id="UP000663854">
    <property type="component" value="Unassembled WGS sequence"/>
</dbReference>
<dbReference type="Gene3D" id="3.10.250.10">
    <property type="entry name" value="SRCR-like domain"/>
    <property type="match status" value="1"/>
</dbReference>
<feature type="domain" description="SRCR" evidence="4">
    <location>
        <begin position="91"/>
        <end position="216"/>
    </location>
</feature>
<dbReference type="InterPro" id="IPR001190">
    <property type="entry name" value="SRCR"/>
</dbReference>
<dbReference type="SMART" id="SM00202">
    <property type="entry name" value="SR"/>
    <property type="match status" value="1"/>
</dbReference>
<evidence type="ECO:0000313" key="8">
    <source>
        <dbReference type="Proteomes" id="UP000663870"/>
    </source>
</evidence>
<feature type="disulfide bond" evidence="2">
    <location>
        <begin position="185"/>
        <end position="195"/>
    </location>
</feature>
<sequence>MLTQTCLLLILLNIAIGQGNNEAIKQPFNAIETFDTAMREQCARYNGRLHKESNQTKLKSDQSSALQAVFAQDVLSACAPIFSLMHPQITERLTVTSLNPLKVKAHVSVPETGEKFSFEGLVCDDGFGSNEAAAVCRTLGFSGNDNMFTSGQTWIQGSVMCTYQHEGTGAKTMVPCRYLVDDLTCPYSASNLQACQSQPLFESNCGSSEAVRVYCN</sequence>
<proteinExistence type="predicted"/>
<evidence type="ECO:0000313" key="7">
    <source>
        <dbReference type="Proteomes" id="UP000663854"/>
    </source>
</evidence>
<evidence type="ECO:0000259" key="4">
    <source>
        <dbReference type="PROSITE" id="PS50287"/>
    </source>
</evidence>
<evidence type="ECO:0000313" key="6">
    <source>
        <dbReference type="EMBL" id="CAF1531482.1"/>
    </source>
</evidence>
<reference evidence="5" key="1">
    <citation type="submission" date="2021-02" db="EMBL/GenBank/DDBJ databases">
        <authorList>
            <person name="Nowell W R."/>
        </authorList>
    </citation>
    <scope>NUCLEOTIDE SEQUENCE</scope>
</reference>
<organism evidence="5 7">
    <name type="scientific">Rotaria sordida</name>
    <dbReference type="NCBI Taxonomy" id="392033"/>
    <lineage>
        <taxon>Eukaryota</taxon>
        <taxon>Metazoa</taxon>
        <taxon>Spiralia</taxon>
        <taxon>Gnathifera</taxon>
        <taxon>Rotifera</taxon>
        <taxon>Eurotatoria</taxon>
        <taxon>Bdelloidea</taxon>
        <taxon>Philodinida</taxon>
        <taxon>Philodinidae</taxon>
        <taxon>Rotaria</taxon>
    </lineage>
</organism>
<protein>
    <recommendedName>
        <fullName evidence="4">SRCR domain-containing protein</fullName>
    </recommendedName>
</protein>
<evidence type="ECO:0000256" key="3">
    <source>
        <dbReference type="SAM" id="SignalP"/>
    </source>
</evidence>
<comment type="caution">
    <text evidence="5">The sequence shown here is derived from an EMBL/GenBank/DDBJ whole genome shotgun (WGS) entry which is preliminary data.</text>
</comment>
<keyword evidence="3" id="KW-0732">Signal</keyword>
<dbReference type="Proteomes" id="UP000663870">
    <property type="component" value="Unassembled WGS sequence"/>
</dbReference>